<organism evidence="1 2">
    <name type="scientific">Gymnopilus junonius</name>
    <name type="common">Spectacular rustgill mushroom</name>
    <name type="synonym">Gymnopilus spectabilis subsp. junonius</name>
    <dbReference type="NCBI Taxonomy" id="109634"/>
    <lineage>
        <taxon>Eukaryota</taxon>
        <taxon>Fungi</taxon>
        <taxon>Dikarya</taxon>
        <taxon>Basidiomycota</taxon>
        <taxon>Agaricomycotina</taxon>
        <taxon>Agaricomycetes</taxon>
        <taxon>Agaricomycetidae</taxon>
        <taxon>Agaricales</taxon>
        <taxon>Agaricineae</taxon>
        <taxon>Hymenogastraceae</taxon>
        <taxon>Gymnopilus</taxon>
    </lineage>
</organism>
<dbReference type="AlphaFoldDB" id="A0A9P5THI6"/>
<dbReference type="Gene3D" id="1.20.1280.50">
    <property type="match status" value="1"/>
</dbReference>
<dbReference type="Proteomes" id="UP000724874">
    <property type="component" value="Unassembled WGS sequence"/>
</dbReference>
<dbReference type="InterPro" id="IPR036047">
    <property type="entry name" value="F-box-like_dom_sf"/>
</dbReference>
<name>A0A9P5THI6_GYMJU</name>
<dbReference type="OrthoDB" id="3058706at2759"/>
<gene>
    <name evidence="1" type="ORF">CPB84DRAFT_1794173</name>
</gene>
<evidence type="ECO:0000313" key="1">
    <source>
        <dbReference type="EMBL" id="KAF8878367.1"/>
    </source>
</evidence>
<dbReference type="EMBL" id="JADNYJ010000159">
    <property type="protein sequence ID" value="KAF8878367.1"/>
    <property type="molecule type" value="Genomic_DNA"/>
</dbReference>
<dbReference type="SUPFAM" id="SSF52047">
    <property type="entry name" value="RNI-like"/>
    <property type="match status" value="1"/>
</dbReference>
<evidence type="ECO:0008006" key="3">
    <source>
        <dbReference type="Google" id="ProtNLM"/>
    </source>
</evidence>
<protein>
    <recommendedName>
        <fullName evidence="3">F-box domain-containing protein</fullName>
    </recommendedName>
</protein>
<keyword evidence="2" id="KW-1185">Reference proteome</keyword>
<dbReference type="SUPFAM" id="SSF81383">
    <property type="entry name" value="F-box domain"/>
    <property type="match status" value="1"/>
</dbReference>
<accession>A0A9P5THI6</accession>
<comment type="caution">
    <text evidence="1">The sequence shown here is derived from an EMBL/GenBank/DDBJ whole genome shotgun (WGS) entry which is preliminary data.</text>
</comment>
<reference evidence="1" key="1">
    <citation type="submission" date="2020-11" db="EMBL/GenBank/DDBJ databases">
        <authorList>
            <consortium name="DOE Joint Genome Institute"/>
            <person name="Ahrendt S."/>
            <person name="Riley R."/>
            <person name="Andreopoulos W."/>
            <person name="LaButti K."/>
            <person name="Pangilinan J."/>
            <person name="Ruiz-duenas F.J."/>
            <person name="Barrasa J.M."/>
            <person name="Sanchez-Garcia M."/>
            <person name="Camarero S."/>
            <person name="Miyauchi S."/>
            <person name="Serrano A."/>
            <person name="Linde D."/>
            <person name="Babiker R."/>
            <person name="Drula E."/>
            <person name="Ayuso-Fernandez I."/>
            <person name="Pacheco R."/>
            <person name="Padilla G."/>
            <person name="Ferreira P."/>
            <person name="Barriuso J."/>
            <person name="Kellner H."/>
            <person name="Castanera R."/>
            <person name="Alfaro M."/>
            <person name="Ramirez L."/>
            <person name="Pisabarro A.G."/>
            <person name="Kuo A."/>
            <person name="Tritt A."/>
            <person name="Lipzen A."/>
            <person name="He G."/>
            <person name="Yan M."/>
            <person name="Ng V."/>
            <person name="Cullen D."/>
            <person name="Martin F."/>
            <person name="Rosso M.-N."/>
            <person name="Henrissat B."/>
            <person name="Hibbett D."/>
            <person name="Martinez A.T."/>
            <person name="Grigoriev I.V."/>
        </authorList>
    </citation>
    <scope>NUCLEOTIDE SEQUENCE</scope>
    <source>
        <strain evidence="1">AH 44721</strain>
    </source>
</reference>
<sequence>MDSDTYSILPFDINISPPSISSLSTDALSLIFETLILTNTSRNEGLPLSKLIRASQVCHDWREITLDSPLLWGRCISLNHPILLEEQRRKEILRRSGKAPLWIQGKMLMEKIANFFFAIIKEEWERVQVLDVILVDSSDMWNGAWAPILRPSPMLQIFKLANEFSPFTRYPAPFLTDHAPQIKIFRSSNISFNLHAPWISHIQELTLRGSFSLPDVLAALRNMRKIRHLQINFTNVGSDVVECPSPVHLPDLEELMIGNCRHRIWAPVLATIASTQCRSFELASNCGAIEGQSTEPVLDIACQRLSEFLKYTIAGFPTSTIQFDISCKPRRPSEISLVLYEDDFDKKNYRVHLADSRSRSTFLTIARLLLSHFASVKSLSNIRTMYLYIEDIPMDLQPALKAVISVFTSLTWLGATAATLSFIVESCDPRSLPNLHTLMIEYDKDARWNDQWIEKNLMVFLRHRRELDLPISLLDIWGHPQLTKSNMDCLEEISGLKVRYAQTSDGKVADYECGSGRPELLRLHTNKLAK</sequence>
<proteinExistence type="predicted"/>
<evidence type="ECO:0000313" key="2">
    <source>
        <dbReference type="Proteomes" id="UP000724874"/>
    </source>
</evidence>